<dbReference type="PROSITE" id="PS50893">
    <property type="entry name" value="ABC_TRANSPORTER_2"/>
    <property type="match status" value="2"/>
</dbReference>
<feature type="coiled-coil region" evidence="1">
    <location>
        <begin position="251"/>
        <end position="282"/>
    </location>
</feature>
<protein>
    <submittedName>
        <fullName evidence="3">Ribosomal protection-like ABC-F family protein</fullName>
    </submittedName>
</protein>
<accession>A0ABV9JCA3</accession>
<dbReference type="Pfam" id="PF00005">
    <property type="entry name" value="ABC_tran"/>
    <property type="match status" value="2"/>
</dbReference>
<proteinExistence type="predicted"/>
<feature type="domain" description="ABC transporter" evidence="2">
    <location>
        <begin position="298"/>
        <end position="480"/>
    </location>
</feature>
<gene>
    <name evidence="3" type="primary">abc-f</name>
    <name evidence="3" type="ORF">ACFO26_05535</name>
</gene>
<dbReference type="NCBIfam" id="NF000355">
    <property type="entry name" value="ribo_prot_ABC_F"/>
    <property type="match status" value="1"/>
</dbReference>
<dbReference type="InterPro" id="IPR003439">
    <property type="entry name" value="ABC_transporter-like_ATP-bd"/>
</dbReference>
<keyword evidence="4" id="KW-1185">Reference proteome</keyword>
<dbReference type="InterPro" id="IPR017871">
    <property type="entry name" value="ABC_transporter-like_CS"/>
</dbReference>
<feature type="domain" description="ABC transporter" evidence="2">
    <location>
        <begin position="4"/>
        <end position="210"/>
    </location>
</feature>
<dbReference type="SUPFAM" id="SSF52540">
    <property type="entry name" value="P-loop containing nucleoside triphosphate hydrolases"/>
    <property type="match status" value="2"/>
</dbReference>
<keyword evidence="1" id="KW-0175">Coiled coil</keyword>
<dbReference type="PANTHER" id="PTHR42855:SF2">
    <property type="entry name" value="DRUG RESISTANCE ABC TRANSPORTER,ATP-BINDING PROTEIN"/>
    <property type="match status" value="1"/>
</dbReference>
<dbReference type="PANTHER" id="PTHR42855">
    <property type="entry name" value="ABC TRANSPORTER ATP-BINDING SUBUNIT"/>
    <property type="match status" value="1"/>
</dbReference>
<dbReference type="Gene3D" id="3.40.50.300">
    <property type="entry name" value="P-loop containing nucleotide triphosphate hydrolases"/>
    <property type="match status" value="2"/>
</dbReference>
<name>A0ABV9JCA3_9LACT</name>
<evidence type="ECO:0000256" key="1">
    <source>
        <dbReference type="SAM" id="Coils"/>
    </source>
</evidence>
<sequence length="481" mass="55778">MSSITIKQLTFSYTDTTIFNQANINIDDSWKLGLVGRNGRGKTTLLHILQGKIKTDSSVKTNKQFIYFPQKIKNTKELTLYALQDIIDFEQWQLERELTLLDVNLDRLWQPFESLSGGEQTKCLLALLFLDKSNFPLIDEPTNHLDITSREKVANYLKEKSGFILVSHDRDFLDKVCDHILAIERQKIQLYQGNFSIYETEKKLRDNFEIAEDGRLRKDISRLKQTSLEKRDWSNQRENVAGATFVDKKVAKKQNQRAKSMEKRMSQEVENKEKLLKNIEKTVPLAMNFQISHHKRLVQFEKFSLGFDEKMLFEAIDFSLKVGEIVAITGSNGHGKSSIIKYLEGNFSGEHAGLVHLPQGLKISYVQQIFQHEGSLKAFAEKEKLDPELFLSNLRKLGMERKTFEQKIETMSQGQQKKVELAKSLSQPANLYIWDEPLNYLDVFNHEQILQVLKTFQPSMMIVEHDNHFIKEVADEIIELK</sequence>
<evidence type="ECO:0000259" key="2">
    <source>
        <dbReference type="PROSITE" id="PS50893"/>
    </source>
</evidence>
<dbReference type="Proteomes" id="UP001595987">
    <property type="component" value="Unassembled WGS sequence"/>
</dbReference>
<dbReference type="PROSITE" id="PS00211">
    <property type="entry name" value="ABC_TRANSPORTER_1"/>
    <property type="match status" value="1"/>
</dbReference>
<dbReference type="RefSeq" id="WP_213534956.1">
    <property type="nucleotide sequence ID" value="NZ_BOVQ01000004.1"/>
</dbReference>
<dbReference type="CDD" id="cd03221">
    <property type="entry name" value="ABCF_EF-3"/>
    <property type="match status" value="2"/>
</dbReference>
<dbReference type="InterPro" id="IPR051309">
    <property type="entry name" value="ABCF_ATPase"/>
</dbReference>
<dbReference type="InterPro" id="IPR027417">
    <property type="entry name" value="P-loop_NTPase"/>
</dbReference>
<evidence type="ECO:0000313" key="4">
    <source>
        <dbReference type="Proteomes" id="UP001595987"/>
    </source>
</evidence>
<organism evidence="3 4">
    <name type="scientific">Lactococcus nasutitermitis</name>
    <dbReference type="NCBI Taxonomy" id="1652957"/>
    <lineage>
        <taxon>Bacteria</taxon>
        <taxon>Bacillati</taxon>
        <taxon>Bacillota</taxon>
        <taxon>Bacilli</taxon>
        <taxon>Lactobacillales</taxon>
        <taxon>Streptococcaceae</taxon>
        <taxon>Lactococcus</taxon>
    </lineage>
</organism>
<dbReference type="EMBL" id="JBHSGD010000005">
    <property type="protein sequence ID" value="MFC4652367.1"/>
    <property type="molecule type" value="Genomic_DNA"/>
</dbReference>
<comment type="caution">
    <text evidence="3">The sequence shown here is derived from an EMBL/GenBank/DDBJ whole genome shotgun (WGS) entry which is preliminary data.</text>
</comment>
<reference evidence="4" key="1">
    <citation type="journal article" date="2019" name="Int. J. Syst. Evol. Microbiol.">
        <title>The Global Catalogue of Microorganisms (GCM) 10K type strain sequencing project: providing services to taxonomists for standard genome sequencing and annotation.</title>
        <authorList>
            <consortium name="The Broad Institute Genomics Platform"/>
            <consortium name="The Broad Institute Genome Sequencing Center for Infectious Disease"/>
            <person name="Wu L."/>
            <person name="Ma J."/>
        </authorList>
    </citation>
    <scope>NUCLEOTIDE SEQUENCE [LARGE SCALE GENOMIC DNA]</scope>
    <source>
        <strain evidence="4">CCUG 63287</strain>
    </source>
</reference>
<evidence type="ECO:0000313" key="3">
    <source>
        <dbReference type="EMBL" id="MFC4652367.1"/>
    </source>
</evidence>